<dbReference type="Gene3D" id="6.10.250.3110">
    <property type="match status" value="1"/>
</dbReference>
<dbReference type="EMBL" id="BAABLX010000020">
    <property type="protein sequence ID" value="GAA4943793.1"/>
    <property type="molecule type" value="Genomic_DNA"/>
</dbReference>
<organism evidence="3 4">
    <name type="scientific">Halioxenophilus aromaticivorans</name>
    <dbReference type="NCBI Taxonomy" id="1306992"/>
    <lineage>
        <taxon>Bacteria</taxon>
        <taxon>Pseudomonadati</taxon>
        <taxon>Pseudomonadota</taxon>
        <taxon>Gammaproteobacteria</taxon>
        <taxon>Alteromonadales</taxon>
        <taxon>Alteromonadaceae</taxon>
        <taxon>Halioxenophilus</taxon>
    </lineage>
</organism>
<dbReference type="Proteomes" id="UP001409585">
    <property type="component" value="Unassembled WGS sequence"/>
</dbReference>
<proteinExistence type="predicted"/>
<comment type="caution">
    <text evidence="3">The sequence shown here is derived from an EMBL/GenBank/DDBJ whole genome shotgun (WGS) entry which is preliminary data.</text>
</comment>
<evidence type="ECO:0000259" key="2">
    <source>
        <dbReference type="Pfam" id="PF11740"/>
    </source>
</evidence>
<dbReference type="RefSeq" id="WP_345421971.1">
    <property type="nucleotide sequence ID" value="NZ_AP031496.1"/>
</dbReference>
<reference evidence="4" key="1">
    <citation type="journal article" date="2019" name="Int. J. Syst. Evol. Microbiol.">
        <title>The Global Catalogue of Microorganisms (GCM) 10K type strain sequencing project: providing services to taxonomists for standard genome sequencing and annotation.</title>
        <authorList>
            <consortium name="The Broad Institute Genomics Platform"/>
            <consortium name="The Broad Institute Genome Sequencing Center for Infectious Disease"/>
            <person name="Wu L."/>
            <person name="Ma J."/>
        </authorList>
    </citation>
    <scope>NUCLEOTIDE SEQUENCE [LARGE SCALE GENOMIC DNA]</scope>
    <source>
        <strain evidence="4">JCM 19134</strain>
    </source>
</reference>
<dbReference type="AlphaFoldDB" id="A0AAV3U2S1"/>
<dbReference type="Pfam" id="PF11740">
    <property type="entry name" value="KfrA_N"/>
    <property type="match status" value="1"/>
</dbReference>
<protein>
    <recommendedName>
        <fullName evidence="2">KfrA N-terminal DNA-binding domain-containing protein</fullName>
    </recommendedName>
</protein>
<evidence type="ECO:0000256" key="1">
    <source>
        <dbReference type="SAM" id="Coils"/>
    </source>
</evidence>
<accession>A0AAV3U2S1</accession>
<evidence type="ECO:0000313" key="3">
    <source>
        <dbReference type="EMBL" id="GAA4943793.1"/>
    </source>
</evidence>
<gene>
    <name evidence="3" type="ORF">GCM10025791_23240</name>
</gene>
<keyword evidence="1" id="KW-0175">Coiled coil</keyword>
<dbReference type="InterPro" id="IPR021104">
    <property type="entry name" value="KfrA_DNA-bd_N"/>
</dbReference>
<dbReference type="GO" id="GO:0070840">
    <property type="term" value="F:dynein complex binding"/>
    <property type="evidence" value="ECO:0007669"/>
    <property type="project" value="InterPro"/>
</dbReference>
<name>A0AAV3U2S1_9ALTE</name>
<keyword evidence="4" id="KW-1185">Reference proteome</keyword>
<feature type="domain" description="KfrA N-terminal DNA-binding" evidence="2">
    <location>
        <begin position="7"/>
        <end position="114"/>
    </location>
</feature>
<evidence type="ECO:0000313" key="4">
    <source>
        <dbReference type="Proteomes" id="UP001409585"/>
    </source>
</evidence>
<dbReference type="Gene3D" id="1.10.287.1490">
    <property type="match status" value="1"/>
</dbReference>
<dbReference type="GO" id="GO:0042803">
    <property type="term" value="F:protein homodimerization activity"/>
    <property type="evidence" value="ECO:0007669"/>
    <property type="project" value="InterPro"/>
</dbReference>
<feature type="coiled-coil region" evidence="1">
    <location>
        <begin position="72"/>
        <end position="343"/>
    </location>
</feature>
<sequence>MARPGVTYYDISRAAEAVKARGSEPTIDRVREQLGTGSKSTIAPLLKQWRNNAELNIEESDSGLPSDLISAVKSLRDRVQQASEEAVEQAKQDYQSRVQTLERTLADTQKELSEALGRERTLKQQITDLETNSRKLNGELNRLESRFAVTESERDALQARMQEHKETVSELKDENRAVRDHFEHYQQRTAEDRQLERDQFQSQLRQLQSQVESLTMQLTRSQTEKENYRSRYDNAQGQAEKIAYENQELRLKLECCGTRIKELEAECDNKNKEIIEFDQNISQFRTEVQSLKERLAIKSATFKGVETDLQEIREYADRLEAENKEISEEKAVLQGRLVQLQASLGDGE</sequence>